<feature type="transmembrane region" description="Helical" evidence="12">
    <location>
        <begin position="87"/>
        <end position="115"/>
    </location>
</feature>
<keyword evidence="7" id="KW-0997">Cell inner membrane</keyword>
<dbReference type="PRINTS" id="PR01414">
    <property type="entry name" value="CCMBBIOGNSIS"/>
</dbReference>
<evidence type="ECO:0000256" key="3">
    <source>
        <dbReference type="ARBA" id="ARBA00010544"/>
    </source>
</evidence>
<evidence type="ECO:0000256" key="8">
    <source>
        <dbReference type="ARBA" id="ARBA00022692"/>
    </source>
</evidence>
<feature type="transmembrane region" description="Helical" evidence="12">
    <location>
        <begin position="193"/>
        <end position="216"/>
    </location>
</feature>
<feature type="transmembrane region" description="Helical" evidence="12">
    <location>
        <begin position="157"/>
        <end position="181"/>
    </location>
</feature>
<comment type="caution">
    <text evidence="13">The sequence shown here is derived from an EMBL/GenBank/DDBJ whole genome shotgun (WGS) entry which is preliminary data.</text>
</comment>
<dbReference type="GO" id="GO:0015232">
    <property type="term" value="F:heme transmembrane transporter activity"/>
    <property type="evidence" value="ECO:0007669"/>
    <property type="project" value="InterPro"/>
</dbReference>
<evidence type="ECO:0000256" key="11">
    <source>
        <dbReference type="ARBA" id="ARBA00023136"/>
    </source>
</evidence>
<protein>
    <recommendedName>
        <fullName evidence="4">Heme exporter protein B</fullName>
    </recommendedName>
</protein>
<accession>A0A932I3R8</accession>
<keyword evidence="8 12" id="KW-0812">Transmembrane</keyword>
<dbReference type="InterPro" id="IPR026031">
    <property type="entry name" value="Cyt_c_CcmB_bac"/>
</dbReference>
<gene>
    <name evidence="13" type="ORF">HYZ11_16515</name>
</gene>
<dbReference type="PIRSF" id="PIRSF002764">
    <property type="entry name" value="CcmB"/>
    <property type="match status" value="1"/>
</dbReference>
<reference evidence="13" key="1">
    <citation type="submission" date="2020-07" db="EMBL/GenBank/DDBJ databases">
        <title>Huge and variable diversity of episymbiotic CPR bacteria and DPANN archaea in groundwater ecosystems.</title>
        <authorList>
            <person name="He C.Y."/>
            <person name="Keren R."/>
            <person name="Whittaker M."/>
            <person name="Farag I.F."/>
            <person name="Doudna J."/>
            <person name="Cate J.H.D."/>
            <person name="Banfield J.F."/>
        </authorList>
    </citation>
    <scope>NUCLEOTIDE SEQUENCE</scope>
    <source>
        <strain evidence="13">NC_groundwater_763_Ag_S-0.2um_68_21</strain>
    </source>
</reference>
<comment type="similarity">
    <text evidence="3">Belongs to the CcmB/CycW/HelB family.</text>
</comment>
<comment type="function">
    <text evidence="1">Required for the export of heme to the periplasm for the biogenesis of c-type cytochromes.</text>
</comment>
<feature type="transmembrane region" description="Helical" evidence="12">
    <location>
        <begin position="15"/>
        <end position="33"/>
    </location>
</feature>
<dbReference type="AlphaFoldDB" id="A0A932I3R8"/>
<keyword evidence="5" id="KW-0813">Transport</keyword>
<dbReference type="PANTHER" id="PTHR30070">
    <property type="entry name" value="HEME EXPORTER PROTEIN B"/>
    <property type="match status" value="1"/>
</dbReference>
<proteinExistence type="inferred from homology"/>
<feature type="transmembrane region" description="Helical" evidence="12">
    <location>
        <begin position="45"/>
        <end position="66"/>
    </location>
</feature>
<evidence type="ECO:0000256" key="9">
    <source>
        <dbReference type="ARBA" id="ARBA00022748"/>
    </source>
</evidence>
<dbReference type="Proteomes" id="UP000782312">
    <property type="component" value="Unassembled WGS sequence"/>
</dbReference>
<comment type="subcellular location">
    <subcellularLocation>
        <location evidence="2">Cell inner membrane</location>
        <topology evidence="2">Multi-pass membrane protein</topology>
    </subcellularLocation>
</comment>
<evidence type="ECO:0000256" key="12">
    <source>
        <dbReference type="SAM" id="Phobius"/>
    </source>
</evidence>
<sequence length="218" mass="22914">MEKDLRLERRAKESFVIMLVFSLLVLALFSFAFGPEGGPSGEPGAVQAGILWVAFLFASVVGLSRSMGVERESEGFTMMRLSPAEPAALFLGKMASILILMAGMEAAGFAALAVLYRAPVGQAALELALVAGAATVGIAAVGTLFAAMSVRTRTREVLLPVLMFPLLVPVLIAAVKGTAAFLGGRGWADAGDWVRLLVVYDVMFVIASALAFEFVIAD</sequence>
<evidence type="ECO:0000256" key="6">
    <source>
        <dbReference type="ARBA" id="ARBA00022475"/>
    </source>
</evidence>
<dbReference type="GO" id="GO:0005886">
    <property type="term" value="C:plasma membrane"/>
    <property type="evidence" value="ECO:0007669"/>
    <property type="project" value="UniProtKB-SubCell"/>
</dbReference>
<dbReference type="Pfam" id="PF03379">
    <property type="entry name" value="CcmB"/>
    <property type="match status" value="1"/>
</dbReference>
<evidence type="ECO:0000256" key="1">
    <source>
        <dbReference type="ARBA" id="ARBA00002442"/>
    </source>
</evidence>
<keyword evidence="6" id="KW-1003">Cell membrane</keyword>
<evidence type="ECO:0000256" key="5">
    <source>
        <dbReference type="ARBA" id="ARBA00022448"/>
    </source>
</evidence>
<evidence type="ECO:0000256" key="7">
    <source>
        <dbReference type="ARBA" id="ARBA00022519"/>
    </source>
</evidence>
<dbReference type="EMBL" id="JACPUR010000038">
    <property type="protein sequence ID" value="MBI3129212.1"/>
    <property type="molecule type" value="Genomic_DNA"/>
</dbReference>
<keyword evidence="11 12" id="KW-0472">Membrane</keyword>
<evidence type="ECO:0000256" key="2">
    <source>
        <dbReference type="ARBA" id="ARBA00004429"/>
    </source>
</evidence>
<dbReference type="PANTHER" id="PTHR30070:SF1">
    <property type="entry name" value="CYTOCHROME C BIOGENESIS B-RELATED"/>
    <property type="match status" value="1"/>
</dbReference>
<evidence type="ECO:0000256" key="4">
    <source>
        <dbReference type="ARBA" id="ARBA00016452"/>
    </source>
</evidence>
<dbReference type="InterPro" id="IPR003544">
    <property type="entry name" value="Cyt_c_biogenesis_CcmB"/>
</dbReference>
<name>A0A932I3R8_UNCTE</name>
<keyword evidence="9" id="KW-0201">Cytochrome c-type biogenesis</keyword>
<evidence type="ECO:0000313" key="14">
    <source>
        <dbReference type="Proteomes" id="UP000782312"/>
    </source>
</evidence>
<evidence type="ECO:0000313" key="13">
    <source>
        <dbReference type="EMBL" id="MBI3129212.1"/>
    </source>
</evidence>
<keyword evidence="10 12" id="KW-1133">Transmembrane helix</keyword>
<dbReference type="GO" id="GO:1903607">
    <property type="term" value="P:cytochrome c biosynthetic process"/>
    <property type="evidence" value="ECO:0007669"/>
    <property type="project" value="TreeGrafter"/>
</dbReference>
<evidence type="ECO:0000256" key="10">
    <source>
        <dbReference type="ARBA" id="ARBA00022989"/>
    </source>
</evidence>
<organism evidence="13 14">
    <name type="scientific">Tectimicrobiota bacterium</name>
    <dbReference type="NCBI Taxonomy" id="2528274"/>
    <lineage>
        <taxon>Bacteria</taxon>
        <taxon>Pseudomonadati</taxon>
        <taxon>Nitrospinota/Tectimicrobiota group</taxon>
        <taxon>Candidatus Tectimicrobiota</taxon>
    </lineage>
</organism>
<feature type="transmembrane region" description="Helical" evidence="12">
    <location>
        <begin position="127"/>
        <end position="150"/>
    </location>
</feature>
<dbReference type="GO" id="GO:0017004">
    <property type="term" value="P:cytochrome complex assembly"/>
    <property type="evidence" value="ECO:0007669"/>
    <property type="project" value="UniProtKB-KW"/>
</dbReference>